<proteinExistence type="predicted"/>
<gene>
    <name evidence="1" type="ORF">DJ019_18970</name>
</gene>
<name>A0A328B512_9CAUL</name>
<dbReference type="OrthoDB" id="7856862at2"/>
<dbReference type="EMBL" id="QFYS01000011">
    <property type="protein sequence ID" value="RAK62502.1"/>
    <property type="molecule type" value="Genomic_DNA"/>
</dbReference>
<evidence type="ECO:0000313" key="2">
    <source>
        <dbReference type="Proteomes" id="UP000249524"/>
    </source>
</evidence>
<sequence length="96" mass="10703">MVRAMVEVENVNHPGHMSRVDAGKYAAAREAMLALLPRTAPGMSQKEMMLAMRQALPVTLFPGTTTSWWAKTVQLDLEAKGLVVRDAGKPLRWRRT</sequence>
<keyword evidence="2" id="KW-1185">Reference proteome</keyword>
<dbReference type="Proteomes" id="UP000249524">
    <property type="component" value="Unassembled WGS sequence"/>
</dbReference>
<comment type="caution">
    <text evidence="1">The sequence shown here is derived from an EMBL/GenBank/DDBJ whole genome shotgun (WGS) entry which is preliminary data.</text>
</comment>
<dbReference type="RefSeq" id="WP_111278004.1">
    <property type="nucleotide sequence ID" value="NZ_QFYS01000011.1"/>
</dbReference>
<dbReference type="InterPro" id="IPR054233">
    <property type="entry name" value="DUF6958"/>
</dbReference>
<evidence type="ECO:0000313" key="1">
    <source>
        <dbReference type="EMBL" id="RAK62502.1"/>
    </source>
</evidence>
<organism evidence="1 2">
    <name type="scientific">Phenylobacterium kunshanense</name>
    <dbReference type="NCBI Taxonomy" id="1445034"/>
    <lineage>
        <taxon>Bacteria</taxon>
        <taxon>Pseudomonadati</taxon>
        <taxon>Pseudomonadota</taxon>
        <taxon>Alphaproteobacteria</taxon>
        <taxon>Caulobacterales</taxon>
        <taxon>Caulobacteraceae</taxon>
        <taxon>Phenylobacterium</taxon>
    </lineage>
</organism>
<reference evidence="1 2" key="1">
    <citation type="submission" date="2018-05" db="EMBL/GenBank/DDBJ databases">
        <authorList>
            <person name="Lanie J.A."/>
            <person name="Ng W.-L."/>
            <person name="Kazmierczak K.M."/>
            <person name="Andrzejewski T.M."/>
            <person name="Davidsen T.M."/>
            <person name="Wayne K.J."/>
            <person name="Tettelin H."/>
            <person name="Glass J.I."/>
            <person name="Rusch D."/>
            <person name="Podicherti R."/>
            <person name="Tsui H.-C.T."/>
            <person name="Winkler M.E."/>
        </authorList>
    </citation>
    <scope>NUCLEOTIDE SEQUENCE [LARGE SCALE GENOMIC DNA]</scope>
    <source>
        <strain evidence="1 2">BUT-10</strain>
    </source>
</reference>
<accession>A0A328B512</accession>
<protein>
    <submittedName>
        <fullName evidence="1">Uncharacterized protein</fullName>
    </submittedName>
</protein>
<dbReference type="Pfam" id="PF22278">
    <property type="entry name" value="DUF6958"/>
    <property type="match status" value="1"/>
</dbReference>
<dbReference type="AlphaFoldDB" id="A0A328B512"/>